<dbReference type="PROSITE" id="PS00028">
    <property type="entry name" value="ZINC_FINGER_C2H2_1"/>
    <property type="match status" value="1"/>
</dbReference>
<keyword evidence="3" id="KW-1185">Reference proteome</keyword>
<dbReference type="InterPro" id="IPR013087">
    <property type="entry name" value="Znf_C2H2_type"/>
</dbReference>
<dbReference type="Proteomes" id="UP000054248">
    <property type="component" value="Unassembled WGS sequence"/>
</dbReference>
<reference evidence="2 3" key="1">
    <citation type="submission" date="2014-04" db="EMBL/GenBank/DDBJ databases">
        <authorList>
            <consortium name="DOE Joint Genome Institute"/>
            <person name="Kuo A."/>
            <person name="Girlanda M."/>
            <person name="Perotto S."/>
            <person name="Kohler A."/>
            <person name="Nagy L.G."/>
            <person name="Floudas D."/>
            <person name="Copeland A."/>
            <person name="Barry K.W."/>
            <person name="Cichocki N."/>
            <person name="Veneault-Fourrey C."/>
            <person name="LaButti K."/>
            <person name="Lindquist E.A."/>
            <person name="Lipzen A."/>
            <person name="Lundell T."/>
            <person name="Morin E."/>
            <person name="Murat C."/>
            <person name="Sun H."/>
            <person name="Tunlid A."/>
            <person name="Henrissat B."/>
            <person name="Grigoriev I.V."/>
            <person name="Hibbett D.S."/>
            <person name="Martin F."/>
            <person name="Nordberg H.P."/>
            <person name="Cantor M.N."/>
            <person name="Hua S.X."/>
        </authorList>
    </citation>
    <scope>NUCLEOTIDE SEQUENCE [LARGE SCALE GENOMIC DNA]</scope>
    <source>
        <strain evidence="2 3">MUT 4182</strain>
    </source>
</reference>
<evidence type="ECO:0000313" key="2">
    <source>
        <dbReference type="EMBL" id="KIO32602.1"/>
    </source>
</evidence>
<dbReference type="SUPFAM" id="SSF57667">
    <property type="entry name" value="beta-beta-alpha zinc fingers"/>
    <property type="match status" value="1"/>
</dbReference>
<reference evidence="3" key="2">
    <citation type="submission" date="2015-01" db="EMBL/GenBank/DDBJ databases">
        <title>Evolutionary Origins and Diversification of the Mycorrhizal Mutualists.</title>
        <authorList>
            <consortium name="DOE Joint Genome Institute"/>
            <consortium name="Mycorrhizal Genomics Consortium"/>
            <person name="Kohler A."/>
            <person name="Kuo A."/>
            <person name="Nagy L.G."/>
            <person name="Floudas D."/>
            <person name="Copeland A."/>
            <person name="Barry K.W."/>
            <person name="Cichocki N."/>
            <person name="Veneault-Fourrey C."/>
            <person name="LaButti K."/>
            <person name="Lindquist E.A."/>
            <person name="Lipzen A."/>
            <person name="Lundell T."/>
            <person name="Morin E."/>
            <person name="Murat C."/>
            <person name="Riley R."/>
            <person name="Ohm R."/>
            <person name="Sun H."/>
            <person name="Tunlid A."/>
            <person name="Henrissat B."/>
            <person name="Grigoriev I.V."/>
            <person name="Hibbett D.S."/>
            <person name="Martin F."/>
        </authorList>
    </citation>
    <scope>NUCLEOTIDE SEQUENCE [LARGE SCALE GENOMIC DNA]</scope>
    <source>
        <strain evidence="3">MUT 4182</strain>
    </source>
</reference>
<dbReference type="EMBL" id="KN822953">
    <property type="protein sequence ID" value="KIO32602.1"/>
    <property type="molecule type" value="Genomic_DNA"/>
</dbReference>
<name>A0A0C3MFU5_9AGAM</name>
<feature type="domain" description="C2H2-type" evidence="1">
    <location>
        <begin position="19"/>
        <end position="40"/>
    </location>
</feature>
<dbReference type="Gene3D" id="3.30.160.60">
    <property type="entry name" value="Classic Zinc Finger"/>
    <property type="match status" value="1"/>
</dbReference>
<sequence length="126" mass="13978">MARAKPSVGRKRRPARSKCRYCPKTYCDRRARKAHENAEHTNARLFTCEQCTKSFLYGSSASRCRGRHARGAIGSAQPVLEESAAPTPPFSEESALATAWASDLHGVFNEEDKLGDLEELFSLNFG</sequence>
<dbReference type="AlphaFoldDB" id="A0A0C3MFU5"/>
<dbReference type="OrthoDB" id="6354171at2759"/>
<dbReference type="HOGENOM" id="CLU_1983198_0_0_1"/>
<organism evidence="2 3">
    <name type="scientific">Tulasnella calospora MUT 4182</name>
    <dbReference type="NCBI Taxonomy" id="1051891"/>
    <lineage>
        <taxon>Eukaryota</taxon>
        <taxon>Fungi</taxon>
        <taxon>Dikarya</taxon>
        <taxon>Basidiomycota</taxon>
        <taxon>Agaricomycotina</taxon>
        <taxon>Agaricomycetes</taxon>
        <taxon>Cantharellales</taxon>
        <taxon>Tulasnellaceae</taxon>
        <taxon>Tulasnella</taxon>
    </lineage>
</organism>
<evidence type="ECO:0000259" key="1">
    <source>
        <dbReference type="PROSITE" id="PS00028"/>
    </source>
</evidence>
<proteinExistence type="predicted"/>
<evidence type="ECO:0000313" key="3">
    <source>
        <dbReference type="Proteomes" id="UP000054248"/>
    </source>
</evidence>
<gene>
    <name evidence="2" type="ORF">M407DRAFT_241315</name>
</gene>
<protein>
    <recommendedName>
        <fullName evidence="1">C2H2-type domain-containing protein</fullName>
    </recommendedName>
</protein>
<dbReference type="InterPro" id="IPR036236">
    <property type="entry name" value="Znf_C2H2_sf"/>
</dbReference>
<accession>A0A0C3MFU5</accession>